<dbReference type="EMBL" id="JAHOPB010000001">
    <property type="protein sequence ID" value="MBU8873800.1"/>
    <property type="molecule type" value="Genomic_DNA"/>
</dbReference>
<organism evidence="1 2">
    <name type="scientific">Reyranella humidisoli</name>
    <dbReference type="NCBI Taxonomy" id="2849149"/>
    <lineage>
        <taxon>Bacteria</taxon>
        <taxon>Pseudomonadati</taxon>
        <taxon>Pseudomonadota</taxon>
        <taxon>Alphaproteobacteria</taxon>
        <taxon>Hyphomicrobiales</taxon>
        <taxon>Reyranellaceae</taxon>
        <taxon>Reyranella</taxon>
    </lineage>
</organism>
<keyword evidence="2" id="KW-1185">Reference proteome</keyword>
<reference evidence="1 2" key="1">
    <citation type="submission" date="2021-06" db="EMBL/GenBank/DDBJ databases">
        <authorList>
            <person name="Lee D.H."/>
        </authorList>
    </citation>
    <scope>NUCLEOTIDE SEQUENCE [LARGE SCALE GENOMIC DNA]</scope>
    <source>
        <strain evidence="1 2">MMS21-HV4-11</strain>
    </source>
</reference>
<sequence length="322" mass="35488">MPNLLCVGTAGMSVWFSRDDGETWIRPYIESGLYLEARVWALSAHPKRPGEVLAGTDSGLYRWNEGDQKWTHLPSVLDEYDIWAMAQAPDDPDLIVVGTQPAHIFVSTDGGKSFTPAQGSFADACIFVGKPRVTQIIFDPVDKDTLWAGVEIDGVHRSTDRGRTWKKVGQGINSEDIHGLAVIRNGSKLVYATTNRGLNLSRDNGETFAFQELDSPWQYTRTIVPRADGDATVFLTNGNGPPGSTGRLLRSTDHGAHWQDANLPGELNSTPWTVATHPSNPKLIFVCSNLGQLFRSTDGGETWTKLPREFGEVRSTIWQPLP</sequence>
<accession>A0ABS6III8</accession>
<dbReference type="PANTHER" id="PTHR43739">
    <property type="entry name" value="XYLOGLUCANASE (EUROFUNG)"/>
    <property type="match status" value="1"/>
</dbReference>
<evidence type="ECO:0000313" key="2">
    <source>
        <dbReference type="Proteomes" id="UP000727907"/>
    </source>
</evidence>
<name>A0ABS6III8_9HYPH</name>
<evidence type="ECO:0000313" key="1">
    <source>
        <dbReference type="EMBL" id="MBU8873800.1"/>
    </source>
</evidence>
<dbReference type="Pfam" id="PF02012">
    <property type="entry name" value="BNR"/>
    <property type="match status" value="1"/>
</dbReference>
<dbReference type="InterPro" id="IPR052025">
    <property type="entry name" value="Xyloglucanase_GH74"/>
</dbReference>
<gene>
    <name evidence="1" type="ORF">KQ910_08495</name>
</gene>
<protein>
    <recommendedName>
        <fullName evidence="3">Sortilin N-terminal domain-containing protein</fullName>
    </recommendedName>
</protein>
<dbReference type="InterPro" id="IPR002860">
    <property type="entry name" value="BNR_rpt"/>
</dbReference>
<dbReference type="PANTHER" id="PTHR43739:SF5">
    <property type="entry name" value="EXO-ALPHA-SIALIDASE"/>
    <property type="match status" value="1"/>
</dbReference>
<proteinExistence type="predicted"/>
<dbReference type="RefSeq" id="WP_216958299.1">
    <property type="nucleotide sequence ID" value="NZ_JAHOPB010000001.1"/>
</dbReference>
<comment type="caution">
    <text evidence="1">The sequence shown here is derived from an EMBL/GenBank/DDBJ whole genome shotgun (WGS) entry which is preliminary data.</text>
</comment>
<dbReference type="Proteomes" id="UP000727907">
    <property type="component" value="Unassembled WGS sequence"/>
</dbReference>
<evidence type="ECO:0008006" key="3">
    <source>
        <dbReference type="Google" id="ProtNLM"/>
    </source>
</evidence>
<dbReference type="CDD" id="cd15482">
    <property type="entry name" value="Sialidase_non-viral"/>
    <property type="match status" value="1"/>
</dbReference>